<dbReference type="eggNOG" id="COG1881">
    <property type="taxonomic scope" value="Bacteria"/>
</dbReference>
<comment type="caution">
    <text evidence="2">The sequence shown here is derived from an EMBL/GenBank/DDBJ whole genome shotgun (WGS) entry which is preliminary data.</text>
</comment>
<organism evidence="2 3">
    <name type="scientific">Bifidobacterium bohemicum DSM 22767</name>
    <dbReference type="NCBI Taxonomy" id="1437606"/>
    <lineage>
        <taxon>Bacteria</taxon>
        <taxon>Bacillati</taxon>
        <taxon>Actinomycetota</taxon>
        <taxon>Actinomycetes</taxon>
        <taxon>Bifidobacteriales</taxon>
        <taxon>Bifidobacteriaceae</taxon>
        <taxon>Bifidobacterium</taxon>
    </lineage>
</organism>
<dbReference type="InterPro" id="IPR005247">
    <property type="entry name" value="YbhB_YbcL/LppC-like"/>
</dbReference>
<dbReference type="SUPFAM" id="SSF49777">
    <property type="entry name" value="PEBP-like"/>
    <property type="match status" value="1"/>
</dbReference>
<dbReference type="Proteomes" id="UP000029096">
    <property type="component" value="Unassembled WGS sequence"/>
</dbReference>
<dbReference type="Pfam" id="PF01161">
    <property type="entry name" value="PBP"/>
    <property type="match status" value="1"/>
</dbReference>
<dbReference type="AlphaFoldDB" id="A0A086ZF24"/>
<dbReference type="CDD" id="cd00865">
    <property type="entry name" value="PEBP_bact_arch"/>
    <property type="match status" value="1"/>
</dbReference>
<comment type="similarity">
    <text evidence="1">Belongs to the UPF0098 family.</text>
</comment>
<reference evidence="2 3" key="1">
    <citation type="submission" date="2014-03" db="EMBL/GenBank/DDBJ databases">
        <title>Genomics of Bifidobacteria.</title>
        <authorList>
            <person name="Ventura M."/>
            <person name="Milani C."/>
            <person name="Lugli G.A."/>
        </authorList>
    </citation>
    <scope>NUCLEOTIDE SEQUENCE [LARGE SCALE GENOMIC DNA]</scope>
    <source>
        <strain evidence="2 3">DSM 22767</strain>
    </source>
</reference>
<name>A0A086ZF24_9BIFI</name>
<protein>
    <submittedName>
        <fullName evidence="2">Phosphatidylethanolamine-binding protein</fullName>
    </submittedName>
</protein>
<dbReference type="EMBL" id="JGYP01000004">
    <property type="protein sequence ID" value="KFI45124.1"/>
    <property type="molecule type" value="Genomic_DNA"/>
</dbReference>
<proteinExistence type="inferred from homology"/>
<keyword evidence="3" id="KW-1185">Reference proteome</keyword>
<gene>
    <name evidence="2" type="ORF">BBOH_1386</name>
</gene>
<dbReference type="OrthoDB" id="9797506at2"/>
<evidence type="ECO:0000313" key="2">
    <source>
        <dbReference type="EMBL" id="KFI45124.1"/>
    </source>
</evidence>
<evidence type="ECO:0000313" key="3">
    <source>
        <dbReference type="Proteomes" id="UP000029096"/>
    </source>
</evidence>
<accession>A0A086ZF24</accession>
<dbReference type="Gene3D" id="3.90.280.10">
    <property type="entry name" value="PEBP-like"/>
    <property type="match status" value="1"/>
</dbReference>
<dbReference type="RefSeq" id="WP_044098256.1">
    <property type="nucleotide sequence ID" value="NZ_JDUS01000009.1"/>
</dbReference>
<sequence>MKITADFTEIPGDFTVAASQEGKIDGTPVVSFPFYIEHLDADMHYLHWWLVDPDSIPVCGFEWIHWSVANMPVEALMFDFNDSRALEIPPDFSRSLSAMVPEAAQGRTSEASKFVGSTNPMVTMRYNGPTPPDKPHGYELHVCATAKPLPGLNQGFWLNELMHRLAEYQGDVAQDAITLMASPAK</sequence>
<dbReference type="STRING" id="1437606.BBOH_1386"/>
<evidence type="ECO:0000256" key="1">
    <source>
        <dbReference type="ARBA" id="ARBA00007120"/>
    </source>
</evidence>
<dbReference type="InterPro" id="IPR036610">
    <property type="entry name" value="PEBP-like_sf"/>
</dbReference>
<dbReference type="InterPro" id="IPR008914">
    <property type="entry name" value="PEBP"/>
</dbReference>
<dbReference type="NCBIfam" id="TIGR00481">
    <property type="entry name" value="YbhB/YbcL family Raf kinase inhibitor-like protein"/>
    <property type="match status" value="1"/>
</dbReference>